<reference evidence="2 3" key="1">
    <citation type="submission" date="2024-02" db="EMBL/GenBank/DDBJ databases">
        <title>New thermophilic sulfur-oxidizing bacteria from a hot springs of the Uzon caldera (Kamchatka, Russia).</title>
        <authorList>
            <person name="Dukat A.M."/>
            <person name="Elcheninov A.G."/>
            <person name="Frolov E.N."/>
        </authorList>
    </citation>
    <scope>NUCLEOTIDE SEQUENCE [LARGE SCALE GENOMIC DNA]</scope>
    <source>
        <strain evidence="2 3">AK1</strain>
    </source>
</reference>
<protein>
    <submittedName>
        <fullName evidence="2">Prepilin-type N-terminal cleavage/methylation domain-containing protein</fullName>
    </submittedName>
</protein>
<keyword evidence="1" id="KW-0472">Membrane</keyword>
<dbReference type="NCBIfam" id="TIGR02532">
    <property type="entry name" value="IV_pilin_GFxxxE"/>
    <property type="match status" value="1"/>
</dbReference>
<dbReference type="PROSITE" id="PS00409">
    <property type="entry name" value="PROKAR_NTER_METHYL"/>
    <property type="match status" value="1"/>
</dbReference>
<keyword evidence="1" id="KW-1133">Transmembrane helix</keyword>
<gene>
    <name evidence="2" type="ORF">V6E02_08745</name>
</gene>
<dbReference type="InterPro" id="IPR045584">
    <property type="entry name" value="Pilin-like"/>
</dbReference>
<proteinExistence type="predicted"/>
<evidence type="ECO:0000256" key="1">
    <source>
        <dbReference type="SAM" id="Phobius"/>
    </source>
</evidence>
<dbReference type="RefSeq" id="WP_347308408.1">
    <property type="nucleotide sequence ID" value="NZ_JBAJEX010000006.1"/>
</dbReference>
<evidence type="ECO:0000313" key="2">
    <source>
        <dbReference type="EMBL" id="MEO1767298.1"/>
    </source>
</evidence>
<accession>A0ABV0EIG9</accession>
<dbReference type="InterPro" id="IPR012902">
    <property type="entry name" value="N_methyl_site"/>
</dbReference>
<feature type="transmembrane region" description="Helical" evidence="1">
    <location>
        <begin position="6"/>
        <end position="28"/>
    </location>
</feature>
<comment type="caution">
    <text evidence="2">The sequence shown here is derived from an EMBL/GenBank/DDBJ whole genome shotgun (WGS) entry which is preliminary data.</text>
</comment>
<organism evidence="2 3">
    <name type="scientific">Thiobacter aerophilum</name>
    <dbReference type="NCBI Taxonomy" id="3121275"/>
    <lineage>
        <taxon>Bacteria</taxon>
        <taxon>Pseudomonadati</taxon>
        <taxon>Pseudomonadota</taxon>
        <taxon>Betaproteobacteria</taxon>
        <taxon>Burkholderiales</taxon>
        <taxon>Thiobacteraceae</taxon>
        <taxon>Thiobacter</taxon>
    </lineage>
</organism>
<keyword evidence="3" id="KW-1185">Reference proteome</keyword>
<dbReference type="EMBL" id="JBAJEX010000006">
    <property type="protein sequence ID" value="MEO1767298.1"/>
    <property type="molecule type" value="Genomic_DNA"/>
</dbReference>
<keyword evidence="1" id="KW-0812">Transmembrane</keyword>
<evidence type="ECO:0000313" key="3">
    <source>
        <dbReference type="Proteomes" id="UP001482231"/>
    </source>
</evidence>
<name>A0ABV0EIG9_9BURK</name>
<dbReference type="Proteomes" id="UP001482231">
    <property type="component" value="Unassembled WGS sequence"/>
</dbReference>
<dbReference type="SUPFAM" id="SSF54523">
    <property type="entry name" value="Pili subunits"/>
    <property type="match status" value="1"/>
</dbReference>
<dbReference type="Gene3D" id="3.30.700.10">
    <property type="entry name" value="Glycoprotein, Type 4 Pilin"/>
    <property type="match status" value="1"/>
</dbReference>
<sequence>MRGFTLVELVVVIVILGILAVVVAPRFFDRATFDARGFSDELAQTVRFAQKLAVAQHGTIHVLTGGGQVRVCWDVACSQPAPSPAGGALTRVIPTGVSVSGPAALSFDALGRPSSGASYNVSGGGVNRTLTVEAETGYAHF</sequence>
<dbReference type="Pfam" id="PF07963">
    <property type="entry name" value="N_methyl"/>
    <property type="match status" value="1"/>
</dbReference>